<keyword evidence="1" id="KW-0805">Transcription regulation</keyword>
<dbReference type="CDD" id="cd01392">
    <property type="entry name" value="HTH_LacI"/>
    <property type="match status" value="1"/>
</dbReference>
<dbReference type="Pfam" id="PF13407">
    <property type="entry name" value="Peripla_BP_4"/>
    <property type="match status" value="1"/>
</dbReference>
<dbReference type="EMBL" id="JAUJEA010000015">
    <property type="protein sequence ID" value="MDN5205079.1"/>
    <property type="molecule type" value="Genomic_DNA"/>
</dbReference>
<dbReference type="PANTHER" id="PTHR30146:SF144">
    <property type="entry name" value="LACI-FAMILY TRANSCRIPTION REGULATOR"/>
    <property type="match status" value="1"/>
</dbReference>
<keyword evidence="6" id="KW-1185">Reference proteome</keyword>
<dbReference type="InterPro" id="IPR025997">
    <property type="entry name" value="SBP_2_dom"/>
</dbReference>
<evidence type="ECO:0000256" key="2">
    <source>
        <dbReference type="ARBA" id="ARBA00023125"/>
    </source>
</evidence>
<evidence type="ECO:0000313" key="5">
    <source>
        <dbReference type="EMBL" id="MDN5205079.1"/>
    </source>
</evidence>
<dbReference type="Gene3D" id="3.40.50.2300">
    <property type="match status" value="2"/>
</dbReference>
<sequence length="345" mass="39680">MKDVAARANVSIGTVDRVIHNRGEVSEDTKNKILKIIKDLDYRPNVIARSLASKKIYNFSILLPFSNDENEYWHYPHKGIARAIQEIHDYGVHTHLLSFDLNDKDSFTKETKQILDQQPDGILTAPVYYQEVSALLEKCEANNIPYSLIDSNIEQAKKVSYIGQNAFRSGYLVAKLLDFGITNDTTILLISIAKEADNANTIIRREKGFYDYFKEHNGQRKIHYLRITNFSETVINDTMNSIFDKYPNVGGIFVTNSRVHLIADYLKKNKSNHIKLIGYDLINHNLNFLKNGSIDFIISQKPEEQGYRGIMSLFNDVVMKQVIATEQYLPIDIITKENLEDYLNY</sequence>
<dbReference type="Proteomes" id="UP001172082">
    <property type="component" value="Unassembled WGS sequence"/>
</dbReference>
<evidence type="ECO:0000259" key="4">
    <source>
        <dbReference type="PROSITE" id="PS50932"/>
    </source>
</evidence>
<dbReference type="Gene3D" id="1.10.260.40">
    <property type="entry name" value="lambda repressor-like DNA-binding domains"/>
    <property type="match status" value="1"/>
</dbReference>
<dbReference type="PROSITE" id="PS00356">
    <property type="entry name" value="HTH_LACI_1"/>
    <property type="match status" value="1"/>
</dbReference>
<accession>A0ABT8KY43</accession>
<dbReference type="Pfam" id="PF00356">
    <property type="entry name" value="LacI"/>
    <property type="match status" value="1"/>
</dbReference>
<dbReference type="PANTHER" id="PTHR30146">
    <property type="entry name" value="LACI-RELATED TRANSCRIPTIONAL REPRESSOR"/>
    <property type="match status" value="1"/>
</dbReference>
<gene>
    <name evidence="5" type="ORF">QQ008_27065</name>
</gene>
<dbReference type="InterPro" id="IPR000843">
    <property type="entry name" value="HTH_LacI"/>
</dbReference>
<dbReference type="SMART" id="SM00354">
    <property type="entry name" value="HTH_LACI"/>
    <property type="match status" value="1"/>
</dbReference>
<dbReference type="SUPFAM" id="SSF47413">
    <property type="entry name" value="lambda repressor-like DNA-binding domains"/>
    <property type="match status" value="1"/>
</dbReference>
<dbReference type="RefSeq" id="WP_346755249.1">
    <property type="nucleotide sequence ID" value="NZ_JAUJEA010000015.1"/>
</dbReference>
<name>A0ABT8KY43_9BACT</name>
<dbReference type="PROSITE" id="PS50932">
    <property type="entry name" value="HTH_LACI_2"/>
    <property type="match status" value="1"/>
</dbReference>
<keyword evidence="2 5" id="KW-0238">DNA-binding</keyword>
<dbReference type="GO" id="GO:0003677">
    <property type="term" value="F:DNA binding"/>
    <property type="evidence" value="ECO:0007669"/>
    <property type="project" value="UniProtKB-KW"/>
</dbReference>
<comment type="caution">
    <text evidence="5">The sequence shown here is derived from an EMBL/GenBank/DDBJ whole genome shotgun (WGS) entry which is preliminary data.</text>
</comment>
<protein>
    <submittedName>
        <fullName evidence="5">LacI family DNA-binding transcriptional regulator</fullName>
    </submittedName>
</protein>
<reference evidence="5" key="1">
    <citation type="submission" date="2023-06" db="EMBL/GenBank/DDBJ databases">
        <title>Genomic of Parafulvivirga corallium.</title>
        <authorList>
            <person name="Wang G."/>
        </authorList>
    </citation>
    <scope>NUCLEOTIDE SEQUENCE</scope>
    <source>
        <strain evidence="5">BMA10</strain>
    </source>
</reference>
<evidence type="ECO:0000256" key="3">
    <source>
        <dbReference type="ARBA" id="ARBA00023163"/>
    </source>
</evidence>
<feature type="domain" description="HTH lacI-type" evidence="4">
    <location>
        <begin position="1"/>
        <end position="53"/>
    </location>
</feature>
<organism evidence="5 6">
    <name type="scientific">Splendidivirga corallicola</name>
    <dbReference type="NCBI Taxonomy" id="3051826"/>
    <lineage>
        <taxon>Bacteria</taxon>
        <taxon>Pseudomonadati</taxon>
        <taxon>Bacteroidota</taxon>
        <taxon>Cytophagia</taxon>
        <taxon>Cytophagales</taxon>
        <taxon>Splendidivirgaceae</taxon>
        <taxon>Splendidivirga</taxon>
    </lineage>
</organism>
<keyword evidence="3" id="KW-0804">Transcription</keyword>
<evidence type="ECO:0000313" key="6">
    <source>
        <dbReference type="Proteomes" id="UP001172082"/>
    </source>
</evidence>
<dbReference type="SUPFAM" id="SSF53822">
    <property type="entry name" value="Periplasmic binding protein-like I"/>
    <property type="match status" value="1"/>
</dbReference>
<dbReference type="InterPro" id="IPR028082">
    <property type="entry name" value="Peripla_BP_I"/>
</dbReference>
<evidence type="ECO:0000256" key="1">
    <source>
        <dbReference type="ARBA" id="ARBA00023015"/>
    </source>
</evidence>
<proteinExistence type="predicted"/>
<dbReference type="InterPro" id="IPR010982">
    <property type="entry name" value="Lambda_DNA-bd_dom_sf"/>
</dbReference>